<dbReference type="Gene3D" id="2.40.50.100">
    <property type="match status" value="1"/>
</dbReference>
<evidence type="ECO:0000313" key="4">
    <source>
        <dbReference type="Proteomes" id="UP000264062"/>
    </source>
</evidence>
<evidence type="ECO:0000313" key="3">
    <source>
        <dbReference type="EMBL" id="HAV91903.1"/>
    </source>
</evidence>
<dbReference type="GO" id="GO:1990281">
    <property type="term" value="C:efflux pump complex"/>
    <property type="evidence" value="ECO:0007669"/>
    <property type="project" value="TreeGrafter"/>
</dbReference>
<dbReference type="Pfam" id="PF25917">
    <property type="entry name" value="BSH_RND"/>
    <property type="match status" value="1"/>
</dbReference>
<dbReference type="EMBL" id="DMZY01000057">
    <property type="protein sequence ID" value="HAV91903.1"/>
    <property type="molecule type" value="Genomic_DNA"/>
</dbReference>
<dbReference type="Proteomes" id="UP000264062">
    <property type="component" value="Unassembled WGS sequence"/>
</dbReference>
<dbReference type="InterPro" id="IPR058637">
    <property type="entry name" value="YknX-like_C"/>
</dbReference>
<proteinExistence type="predicted"/>
<dbReference type="AlphaFoldDB" id="A0A350H8N7"/>
<dbReference type="Pfam" id="PF25989">
    <property type="entry name" value="YknX_C"/>
    <property type="match status" value="1"/>
</dbReference>
<dbReference type="PANTHER" id="PTHR30469">
    <property type="entry name" value="MULTIDRUG RESISTANCE PROTEIN MDTA"/>
    <property type="match status" value="1"/>
</dbReference>
<name>A0A350H8N7_UNCW3</name>
<evidence type="ECO:0000259" key="2">
    <source>
        <dbReference type="Pfam" id="PF25989"/>
    </source>
</evidence>
<dbReference type="SUPFAM" id="SSF111369">
    <property type="entry name" value="HlyD-like secretion proteins"/>
    <property type="match status" value="1"/>
</dbReference>
<dbReference type="InterPro" id="IPR058625">
    <property type="entry name" value="MdtA-like_BSH"/>
</dbReference>
<protein>
    <recommendedName>
        <fullName evidence="5">Efflux RND transporter periplasmic adaptor subunit</fullName>
    </recommendedName>
</protein>
<dbReference type="GO" id="GO:0015562">
    <property type="term" value="F:efflux transmembrane transporter activity"/>
    <property type="evidence" value="ECO:0007669"/>
    <property type="project" value="TreeGrafter"/>
</dbReference>
<reference evidence="3 4" key="1">
    <citation type="journal article" date="2018" name="Nat. Biotechnol.">
        <title>A standardized bacterial taxonomy based on genome phylogeny substantially revises the tree of life.</title>
        <authorList>
            <person name="Parks D.H."/>
            <person name="Chuvochina M."/>
            <person name="Waite D.W."/>
            <person name="Rinke C."/>
            <person name="Skarshewski A."/>
            <person name="Chaumeil P.A."/>
            <person name="Hugenholtz P."/>
        </authorList>
    </citation>
    <scope>NUCLEOTIDE SEQUENCE [LARGE SCALE GENOMIC DNA]</scope>
    <source>
        <strain evidence="3">UBA9956</strain>
    </source>
</reference>
<comment type="caution">
    <text evidence="3">The sequence shown here is derived from an EMBL/GenBank/DDBJ whole genome shotgun (WGS) entry which is preliminary data.</text>
</comment>
<evidence type="ECO:0008006" key="5">
    <source>
        <dbReference type="Google" id="ProtNLM"/>
    </source>
</evidence>
<organism evidence="3 4">
    <name type="scientific">candidate division WOR-3 bacterium</name>
    <dbReference type="NCBI Taxonomy" id="2052148"/>
    <lineage>
        <taxon>Bacteria</taxon>
        <taxon>Bacteria division WOR-3</taxon>
    </lineage>
</organism>
<evidence type="ECO:0000259" key="1">
    <source>
        <dbReference type="Pfam" id="PF25917"/>
    </source>
</evidence>
<dbReference type="Gene3D" id="2.40.420.20">
    <property type="match status" value="1"/>
</dbReference>
<sequence length="286" mass="31251">MKKYFVFIIIIVVIVLSLAISKLTAKKPLVETIVKTVSHEVVSLGSISVVQDFYGKIEGYNQTEIYPDVPGRFIKYTVEEGSYVKKNDVIAEIDRSVPGMSFETAKVLSPIDGLVYELNIMKGDAVAPSMPVAMVAENSKVVARVYISADLLSSVNRGIRAEINVDGNILSGYVDRKSAFVNNLTQMGSVDIVISGGSKYLNRSCTVKLFLTEKKNVKAIPFEALRTDSTGEYVFVYKDNSVKKTIVKTGLKNSLAVEITDGINTGDTIVTLGSDMIKDGQTVKLR</sequence>
<feature type="domain" description="Multidrug resistance protein MdtA-like barrel-sandwich hybrid" evidence="1">
    <location>
        <begin position="61"/>
        <end position="131"/>
    </location>
</feature>
<feature type="domain" description="YknX-like C-terminal permuted SH3-like" evidence="2">
    <location>
        <begin position="218"/>
        <end position="284"/>
    </location>
</feature>
<gene>
    <name evidence="3" type="ORF">DCW38_01815</name>
</gene>
<accession>A0A350H8N7</accession>